<dbReference type="PANTHER" id="PTHR11552">
    <property type="entry name" value="GLUCOSE-METHANOL-CHOLINE GMC OXIDOREDUCTASE"/>
    <property type="match status" value="1"/>
</dbReference>
<dbReference type="InterPro" id="IPR036188">
    <property type="entry name" value="FAD/NAD-bd_sf"/>
</dbReference>
<dbReference type="GO" id="GO:0016614">
    <property type="term" value="F:oxidoreductase activity, acting on CH-OH group of donors"/>
    <property type="evidence" value="ECO:0007669"/>
    <property type="project" value="InterPro"/>
</dbReference>
<evidence type="ECO:0000313" key="4">
    <source>
        <dbReference type="Proteomes" id="UP000655588"/>
    </source>
</evidence>
<comment type="similarity">
    <text evidence="1">Belongs to the GMC oxidoreductase family.</text>
</comment>
<dbReference type="Gene3D" id="3.50.50.60">
    <property type="entry name" value="FAD/NAD(P)-binding domain"/>
    <property type="match status" value="1"/>
</dbReference>
<protein>
    <recommendedName>
        <fullName evidence="2">Glucose-methanol-choline oxidoreductase C-terminal domain-containing protein</fullName>
    </recommendedName>
</protein>
<proteinExistence type="inferred from homology"/>
<evidence type="ECO:0000256" key="1">
    <source>
        <dbReference type="ARBA" id="ARBA00010790"/>
    </source>
</evidence>
<dbReference type="SUPFAM" id="SSF54373">
    <property type="entry name" value="FAD-linked reductases, C-terminal domain"/>
    <property type="match status" value="1"/>
</dbReference>
<comment type="caution">
    <text evidence="3">The sequence shown here is derived from an EMBL/GenBank/DDBJ whole genome shotgun (WGS) entry which is preliminary data.</text>
</comment>
<evidence type="ECO:0000313" key="3">
    <source>
        <dbReference type="EMBL" id="KAF3430482.1"/>
    </source>
</evidence>
<dbReference type="EMBL" id="WNWW01000043">
    <property type="protein sequence ID" value="KAF3430482.1"/>
    <property type="molecule type" value="Genomic_DNA"/>
</dbReference>
<dbReference type="Pfam" id="PF05199">
    <property type="entry name" value="GMC_oxred_C"/>
    <property type="match status" value="1"/>
</dbReference>
<accession>A0A833WAS2</accession>
<feature type="domain" description="Glucose-methanol-choline oxidoreductase C-terminal" evidence="2">
    <location>
        <begin position="131"/>
        <end position="262"/>
    </location>
</feature>
<dbReference type="PANTHER" id="PTHR11552:SF154">
    <property type="entry name" value="FI04917P"/>
    <property type="match status" value="1"/>
</dbReference>
<dbReference type="Proteomes" id="UP000655588">
    <property type="component" value="Unassembled WGS sequence"/>
</dbReference>
<dbReference type="AlphaFoldDB" id="A0A833WAS2"/>
<dbReference type="InterPro" id="IPR012132">
    <property type="entry name" value="GMC_OxRdtase"/>
</dbReference>
<gene>
    <name evidence="3" type="ORF">E2986_05535</name>
</gene>
<evidence type="ECO:0000259" key="2">
    <source>
        <dbReference type="Pfam" id="PF05199"/>
    </source>
</evidence>
<dbReference type="GO" id="GO:0050660">
    <property type="term" value="F:flavin adenine dinucleotide binding"/>
    <property type="evidence" value="ECO:0007669"/>
    <property type="project" value="InterPro"/>
</dbReference>
<reference evidence="3" key="1">
    <citation type="submission" date="2019-11" db="EMBL/GenBank/DDBJ databases">
        <title>The nuclear and mitochondrial genomes of Frieseomelitta varia - a highly eusocial stingless bee (Meliponini) with a permanently sterile worker caste.</title>
        <authorList>
            <person name="Freitas F.C.P."/>
            <person name="Lourenco A.P."/>
            <person name="Nunes F.M.F."/>
            <person name="Paschoal A.R."/>
            <person name="Abreu F.C.P."/>
            <person name="Barbin F.O."/>
            <person name="Bataglia L."/>
            <person name="Cardoso-Junior C.A.M."/>
            <person name="Cervoni M.S."/>
            <person name="Silva S.R."/>
            <person name="Dalarmi F."/>
            <person name="Del Lama M.A."/>
            <person name="Depintor T.S."/>
            <person name="Ferreira K.M."/>
            <person name="Goria P.S."/>
            <person name="Jaskot M.C."/>
            <person name="Lago D.C."/>
            <person name="Luna-Lucena D."/>
            <person name="Moda L.M."/>
            <person name="Nascimento L."/>
            <person name="Pedrino M."/>
            <person name="Rabico F.O."/>
            <person name="Sanches F.C."/>
            <person name="Santos D.E."/>
            <person name="Santos C.G."/>
            <person name="Vieira J."/>
            <person name="Lopes T.F."/>
            <person name="Barchuk A.R."/>
            <person name="Hartfelder K."/>
            <person name="Simoes Z.L.P."/>
            <person name="Bitondi M.M.G."/>
            <person name="Pinheiro D.G."/>
        </authorList>
    </citation>
    <scope>NUCLEOTIDE SEQUENCE</scope>
    <source>
        <strain evidence="3">USP_RPSP 00005682</strain>
        <tissue evidence="3">Whole individual</tissue>
    </source>
</reference>
<keyword evidence="4" id="KW-1185">Reference proteome</keyword>
<sequence length="281" mass="31767">MFSGIGPGEELEKYGIELISNLSKPSRSSTNDWFYLCIKFSTCVNISMMVEDISYYNKTHGGPLSAAGTVMPSAFAQSSYQHEEEVPDLQFLSCGSNLEDFLNKPNALIFMGVNPFFYYDAISIIPILLSPKSRGFILLNGSDPLWGALLIYFRYFPRNPDLDVLMEGVEIKHDFKLIDKLLPVCKEFGFGERNYWKCVMTEYTNTFYYLVGTCKMGPKSDPKAVVNERLKVYGIDGLRVVDTSIIQKIVRRNTNAPSIMIAEKASDMIKEDWLSGHVGFK</sequence>
<name>A0A833WAS2_9HYME</name>
<dbReference type="Gene3D" id="3.30.560.10">
    <property type="entry name" value="Glucose Oxidase, domain 3"/>
    <property type="match status" value="1"/>
</dbReference>
<dbReference type="SUPFAM" id="SSF51905">
    <property type="entry name" value="FAD/NAD(P)-binding domain"/>
    <property type="match status" value="1"/>
</dbReference>
<organism evidence="3 4">
    <name type="scientific">Frieseomelitta varia</name>
    <dbReference type="NCBI Taxonomy" id="561572"/>
    <lineage>
        <taxon>Eukaryota</taxon>
        <taxon>Metazoa</taxon>
        <taxon>Ecdysozoa</taxon>
        <taxon>Arthropoda</taxon>
        <taxon>Hexapoda</taxon>
        <taxon>Insecta</taxon>
        <taxon>Pterygota</taxon>
        <taxon>Neoptera</taxon>
        <taxon>Endopterygota</taxon>
        <taxon>Hymenoptera</taxon>
        <taxon>Apocrita</taxon>
        <taxon>Aculeata</taxon>
        <taxon>Apoidea</taxon>
        <taxon>Anthophila</taxon>
        <taxon>Apidae</taxon>
        <taxon>Frieseomelitta</taxon>
    </lineage>
</organism>
<dbReference type="InterPro" id="IPR007867">
    <property type="entry name" value="GMC_OxRtase_C"/>
</dbReference>